<reference evidence="1 2" key="1">
    <citation type="submission" date="2020-04" db="EMBL/GenBank/DDBJ databases">
        <title>Description of novel Gluconacetobacter.</title>
        <authorList>
            <person name="Sombolestani A."/>
        </authorList>
    </citation>
    <scope>NUCLEOTIDE SEQUENCE [LARGE SCALE GENOMIC DNA]</scope>
    <source>
        <strain evidence="1 2">LMG 21311</strain>
    </source>
</reference>
<evidence type="ECO:0000313" key="1">
    <source>
        <dbReference type="EMBL" id="MBB2189202.1"/>
    </source>
</evidence>
<dbReference type="Gene3D" id="3.30.1580.10">
    <property type="entry name" value="Head-to-tail joining protein W"/>
    <property type="match status" value="1"/>
</dbReference>
<proteinExistence type="predicted"/>
<keyword evidence="2" id="KW-1185">Reference proteome</keyword>
<protein>
    <submittedName>
        <fullName evidence="1">Phage head-tail adapter protein</fullName>
    </submittedName>
</protein>
<comment type="caution">
    <text evidence="1">The sequence shown here is derived from an EMBL/GenBank/DDBJ whole genome shotgun (WGS) entry which is preliminary data.</text>
</comment>
<dbReference type="AlphaFoldDB" id="A0A7W4JR09"/>
<dbReference type="Proteomes" id="UP000555756">
    <property type="component" value="Unassembled WGS sequence"/>
</dbReference>
<name>A0A7W4JR09_9PROT</name>
<dbReference type="InterPro" id="IPR004174">
    <property type="entry name" value="GpW"/>
</dbReference>
<dbReference type="RefSeq" id="WP_183118394.1">
    <property type="nucleotide sequence ID" value="NZ_JABEQF010000003.1"/>
</dbReference>
<dbReference type="Pfam" id="PF02831">
    <property type="entry name" value="gpW"/>
    <property type="match status" value="1"/>
</dbReference>
<dbReference type="GO" id="GO:0019058">
    <property type="term" value="P:viral life cycle"/>
    <property type="evidence" value="ECO:0007669"/>
    <property type="project" value="InterPro"/>
</dbReference>
<dbReference type="InterPro" id="IPR036626">
    <property type="entry name" value="GpW_sf"/>
</dbReference>
<dbReference type="EMBL" id="JABEQF010000003">
    <property type="protein sequence ID" value="MBB2189202.1"/>
    <property type="molecule type" value="Genomic_DNA"/>
</dbReference>
<evidence type="ECO:0000313" key="2">
    <source>
        <dbReference type="Proteomes" id="UP000555756"/>
    </source>
</evidence>
<organism evidence="1 2">
    <name type="scientific">Gluconacetobacter azotocaptans</name>
    <dbReference type="NCBI Taxonomy" id="142834"/>
    <lineage>
        <taxon>Bacteria</taxon>
        <taxon>Pseudomonadati</taxon>
        <taxon>Pseudomonadota</taxon>
        <taxon>Alphaproteobacteria</taxon>
        <taxon>Acetobacterales</taxon>
        <taxon>Acetobacteraceae</taxon>
        <taxon>Gluconacetobacter</taxon>
    </lineage>
</organism>
<sequence length="90" mass="9741">MAKSVFPVSCGPWAGMTEAQVLAARNGAQQALIQLMSGKRPQSVNYAQGDGSRGVSFAAATQAELRQNIREFNILLGAATPRRAMRPYFR</sequence>
<dbReference type="SUPFAM" id="SSF64210">
    <property type="entry name" value="Head-to-tail joining protein W, gpW"/>
    <property type="match status" value="1"/>
</dbReference>
<accession>A0A7W4JR09</accession>
<gene>
    <name evidence="1" type="ORF">HLH34_04385</name>
</gene>